<keyword evidence="2 8" id="KW-0808">Transferase</keyword>
<dbReference type="PANTHER" id="PTHR10196:SF69">
    <property type="entry name" value="GLYCEROL KINASE"/>
    <property type="match status" value="1"/>
</dbReference>
<keyword evidence="4 8" id="KW-0418">Kinase</keyword>
<feature type="domain" description="Carbohydrate kinase FGGY N-terminal" evidence="9">
    <location>
        <begin position="4"/>
        <end position="249"/>
    </location>
</feature>
<evidence type="ECO:0000256" key="7">
    <source>
        <dbReference type="ARBA" id="ARBA00043149"/>
    </source>
</evidence>
<dbReference type="GO" id="GO:0005524">
    <property type="term" value="F:ATP binding"/>
    <property type="evidence" value="ECO:0007669"/>
    <property type="project" value="UniProtKB-KW"/>
</dbReference>
<evidence type="ECO:0000259" key="9">
    <source>
        <dbReference type="Pfam" id="PF00370"/>
    </source>
</evidence>
<keyword evidence="5" id="KW-0319">Glycerol metabolism</keyword>
<dbReference type="PIRSF" id="PIRSF000538">
    <property type="entry name" value="GlpK"/>
    <property type="match status" value="1"/>
</dbReference>
<dbReference type="AlphaFoldDB" id="A0A4U6QIX8"/>
<evidence type="ECO:0000313" key="11">
    <source>
        <dbReference type="EMBL" id="TKV60394.1"/>
    </source>
</evidence>
<organism evidence="11 12">
    <name type="scientific">Nakamurella flava</name>
    <dbReference type="NCBI Taxonomy" id="2576308"/>
    <lineage>
        <taxon>Bacteria</taxon>
        <taxon>Bacillati</taxon>
        <taxon>Actinomycetota</taxon>
        <taxon>Actinomycetes</taxon>
        <taxon>Nakamurellales</taxon>
        <taxon>Nakamurellaceae</taxon>
        <taxon>Nakamurella</taxon>
    </lineage>
</organism>
<feature type="domain" description="Carbohydrate kinase FGGY C-terminal" evidence="10">
    <location>
        <begin position="260"/>
        <end position="447"/>
    </location>
</feature>
<gene>
    <name evidence="11" type="primary">glpK</name>
    <name evidence="11" type="ORF">FDO65_01355</name>
</gene>
<comment type="caution">
    <text evidence="11">The sequence shown here is derived from an EMBL/GenBank/DDBJ whole genome shotgun (WGS) entry which is preliminary data.</text>
</comment>
<dbReference type="Pfam" id="PF00370">
    <property type="entry name" value="FGGY_N"/>
    <property type="match status" value="1"/>
</dbReference>
<protein>
    <recommendedName>
        <fullName evidence="7">ATP:glycerol 3-phosphotransferase</fullName>
    </recommendedName>
</protein>
<evidence type="ECO:0000259" key="10">
    <source>
        <dbReference type="Pfam" id="PF02782"/>
    </source>
</evidence>
<keyword evidence="6" id="KW-0067">ATP-binding</keyword>
<evidence type="ECO:0000313" key="12">
    <source>
        <dbReference type="Proteomes" id="UP000306985"/>
    </source>
</evidence>
<dbReference type="Pfam" id="PF02782">
    <property type="entry name" value="FGGY_C"/>
    <property type="match status" value="1"/>
</dbReference>
<dbReference type="PROSITE" id="PS00445">
    <property type="entry name" value="FGGY_KINASES_2"/>
    <property type="match status" value="1"/>
</dbReference>
<accession>A0A4U6QIX8</accession>
<evidence type="ECO:0000256" key="5">
    <source>
        <dbReference type="ARBA" id="ARBA00022798"/>
    </source>
</evidence>
<name>A0A4U6QIX8_9ACTN</name>
<dbReference type="Gene3D" id="3.30.420.40">
    <property type="match status" value="2"/>
</dbReference>
<evidence type="ECO:0000256" key="8">
    <source>
        <dbReference type="RuleBase" id="RU003733"/>
    </source>
</evidence>
<keyword evidence="12" id="KW-1185">Reference proteome</keyword>
<dbReference type="Proteomes" id="UP000306985">
    <property type="component" value="Unassembled WGS sequence"/>
</dbReference>
<evidence type="ECO:0000256" key="1">
    <source>
        <dbReference type="ARBA" id="ARBA00009156"/>
    </source>
</evidence>
<sequence length="501" mass="54644">MTRYILGIDEGTTGARAFIINEECEVVGLAAAELTQIYPRAGWIEHDPMEILNVQLEVIRAALRQAKLQPSDLSAAGLTNQRETGIVWEKDTGRPIYNAVVWASRQTVGVVEDWVNAGLGEKIEERTGLIPDAYYTASKIRFILDQVPGAQERAENGELLAGTVDTWLIWNLTGRKSFVTDYSNASRTMMFNFEKLEWDEELLAGYNIPKRMLAEIVPSDAVVGDLSATFGAAVPIASNMGDQQAGLFGQAAFSPGQNKMTYGTAGVLNINCGTSPQRIPGLTPSMAWGVQGKATYEIEGVLFAMGKTMQWLRDDMKLIHAAPDSEWYAGQVPSTQGVYLIPAFTGLSAPTWDPYARAAIIGISNATTRLHIIRAAVESMVYQTRDVVDAALQGSNGSISIPELRVDGGAVKNNFLCQLQADILGVPVVRPVISEATVFGTMLLAGLSTGIYSSLDEVASKWQEDRRFEPSMSRDQAESMYAGWQQARELTKGWAQKVSTD</sequence>
<dbReference type="InterPro" id="IPR000577">
    <property type="entry name" value="Carb_kinase_FGGY"/>
</dbReference>
<dbReference type="InterPro" id="IPR043129">
    <property type="entry name" value="ATPase_NBD"/>
</dbReference>
<dbReference type="GO" id="GO:0004370">
    <property type="term" value="F:glycerol kinase activity"/>
    <property type="evidence" value="ECO:0007669"/>
    <property type="project" value="TreeGrafter"/>
</dbReference>
<evidence type="ECO:0000256" key="6">
    <source>
        <dbReference type="ARBA" id="ARBA00022840"/>
    </source>
</evidence>
<evidence type="ECO:0000256" key="3">
    <source>
        <dbReference type="ARBA" id="ARBA00022741"/>
    </source>
</evidence>
<dbReference type="FunFam" id="3.30.420.40:FF:000008">
    <property type="entry name" value="Glycerol kinase"/>
    <property type="match status" value="1"/>
</dbReference>
<evidence type="ECO:0000256" key="4">
    <source>
        <dbReference type="ARBA" id="ARBA00022777"/>
    </source>
</evidence>
<dbReference type="SUPFAM" id="SSF53067">
    <property type="entry name" value="Actin-like ATPase domain"/>
    <property type="match status" value="2"/>
</dbReference>
<dbReference type="GO" id="GO:0005829">
    <property type="term" value="C:cytosol"/>
    <property type="evidence" value="ECO:0007669"/>
    <property type="project" value="TreeGrafter"/>
</dbReference>
<dbReference type="InterPro" id="IPR018483">
    <property type="entry name" value="Carb_kinase_FGGY_CS"/>
</dbReference>
<proteinExistence type="inferred from homology"/>
<dbReference type="GO" id="GO:0019563">
    <property type="term" value="P:glycerol catabolic process"/>
    <property type="evidence" value="ECO:0007669"/>
    <property type="project" value="TreeGrafter"/>
</dbReference>
<dbReference type="RefSeq" id="WP_137447698.1">
    <property type="nucleotide sequence ID" value="NZ_SZZH01000001.1"/>
</dbReference>
<dbReference type="InterPro" id="IPR018484">
    <property type="entry name" value="FGGY_N"/>
</dbReference>
<comment type="similarity">
    <text evidence="1 8">Belongs to the FGGY kinase family.</text>
</comment>
<reference evidence="11 12" key="1">
    <citation type="submission" date="2019-05" db="EMBL/GenBank/DDBJ databases">
        <title>Nakamurella sp. N5BH11, whole genome shotgun sequence.</title>
        <authorList>
            <person name="Tuo L."/>
        </authorList>
    </citation>
    <scope>NUCLEOTIDE SEQUENCE [LARGE SCALE GENOMIC DNA]</scope>
    <source>
        <strain evidence="11 12">N5BH11</strain>
    </source>
</reference>
<dbReference type="CDD" id="cd07769">
    <property type="entry name" value="ASKHA_NBD_FGGY_GK"/>
    <property type="match status" value="1"/>
</dbReference>
<dbReference type="PANTHER" id="PTHR10196">
    <property type="entry name" value="SUGAR KINASE"/>
    <property type="match status" value="1"/>
</dbReference>
<dbReference type="InterPro" id="IPR018485">
    <property type="entry name" value="FGGY_C"/>
</dbReference>
<dbReference type="OrthoDB" id="9805576at2"/>
<dbReference type="NCBIfam" id="NF000756">
    <property type="entry name" value="PRK00047.1"/>
    <property type="match status" value="1"/>
</dbReference>
<evidence type="ECO:0000256" key="2">
    <source>
        <dbReference type="ARBA" id="ARBA00022679"/>
    </source>
</evidence>
<keyword evidence="3" id="KW-0547">Nucleotide-binding</keyword>
<dbReference type="EMBL" id="SZZH01000001">
    <property type="protein sequence ID" value="TKV60394.1"/>
    <property type="molecule type" value="Genomic_DNA"/>
</dbReference>